<name>A0A8X6PUI4_NEPPI</name>
<gene>
    <name evidence="1" type="primary">NCL1_13145</name>
    <name evidence="1" type="ORF">NPIL_58961</name>
</gene>
<dbReference type="AlphaFoldDB" id="A0A8X6PUI4"/>
<dbReference type="Proteomes" id="UP000887013">
    <property type="component" value="Unassembled WGS sequence"/>
</dbReference>
<accession>A0A8X6PUI4</accession>
<protein>
    <submittedName>
        <fullName evidence="1">Uncharacterized protein</fullName>
    </submittedName>
</protein>
<reference evidence="1" key="1">
    <citation type="submission" date="2020-08" db="EMBL/GenBank/DDBJ databases">
        <title>Multicomponent nature underlies the extraordinary mechanical properties of spider dragline silk.</title>
        <authorList>
            <person name="Kono N."/>
            <person name="Nakamura H."/>
            <person name="Mori M."/>
            <person name="Yoshida Y."/>
            <person name="Ohtoshi R."/>
            <person name="Malay A.D."/>
            <person name="Moran D.A.P."/>
            <person name="Tomita M."/>
            <person name="Numata K."/>
            <person name="Arakawa K."/>
        </authorList>
    </citation>
    <scope>NUCLEOTIDE SEQUENCE</scope>
</reference>
<sequence length="741" mass="83505">MGKLSFGEKLPSAMDYLRSLALSMWCCVLLFAAAEGLNLADKNSNTFQNVFLNQWKHKNETLRRNPSHDIYIIKGPAGETQRIHYAVDDYGVRANIYTNRIQHRPDFDTNSIGFGLRKPSNEYNRDVPKIPPMHSQTQTPISTVDPKQQKFVFPEIPPFNYSKVIVAHPDNIKSVNQNRKNSGMERLSLKSLPRFSTKVTQRKSLTSNPPVVIKLTNSSNFAETYPITTTHQNYFKTNSVHGNIEPLRVTPINIFTGIAPKPRTNNGMENETHFETSTELSVNTYLNKNYSEDESNNLSQLVTIDIINNGSTYTVNTTSSDKVDKSESLHTSALETTSNNSTVSHLLKDFNYTGNISSSHSISDEPTNSINQSLLEVHINNSSDNAENNEEVSNNGSTNIEATTDTPQTLMNLTSNEINISNSNIQAENVFNFQNTTVERSEKDELIRHYTNNWKEPKLSSEILSPQAKATNQSIKLNETIDMLNNTLIITEIGNPDIENDETVFDPTEIRTIPERVFNSSLQVADNNRSYSVANDLTVNRHSSDFNVDNLKDVSSSNVTSFSGNAVVNINKTNKYNDIPSNSLIVIVKSDDSSEQSLKVGLDNDTAFVEKLKEDSIINPRYINQSIIVESTTESSDIEDRKTTEFLHTDKYDLNVKKNSKEFGPEMLENNGYQNIENYVADLGNKKELHSLQFNNTRKINNAFLKLWRGKSGVRIEPFGVNEAYKMIPVFQEEESGMILE</sequence>
<dbReference type="EMBL" id="BMAW01120698">
    <property type="protein sequence ID" value="GFT90377.1"/>
    <property type="molecule type" value="Genomic_DNA"/>
</dbReference>
<proteinExistence type="predicted"/>
<evidence type="ECO:0000313" key="2">
    <source>
        <dbReference type="Proteomes" id="UP000887013"/>
    </source>
</evidence>
<comment type="caution">
    <text evidence="1">The sequence shown here is derived from an EMBL/GenBank/DDBJ whole genome shotgun (WGS) entry which is preliminary data.</text>
</comment>
<dbReference type="OrthoDB" id="6437938at2759"/>
<organism evidence="1 2">
    <name type="scientific">Nephila pilipes</name>
    <name type="common">Giant wood spider</name>
    <name type="synonym">Nephila maculata</name>
    <dbReference type="NCBI Taxonomy" id="299642"/>
    <lineage>
        <taxon>Eukaryota</taxon>
        <taxon>Metazoa</taxon>
        <taxon>Ecdysozoa</taxon>
        <taxon>Arthropoda</taxon>
        <taxon>Chelicerata</taxon>
        <taxon>Arachnida</taxon>
        <taxon>Araneae</taxon>
        <taxon>Araneomorphae</taxon>
        <taxon>Entelegynae</taxon>
        <taxon>Araneoidea</taxon>
        <taxon>Nephilidae</taxon>
        <taxon>Nephila</taxon>
    </lineage>
</organism>
<evidence type="ECO:0000313" key="1">
    <source>
        <dbReference type="EMBL" id="GFT90377.1"/>
    </source>
</evidence>
<keyword evidence="2" id="KW-1185">Reference proteome</keyword>